<gene>
    <name evidence="1" type="ORF">J506_0156</name>
</gene>
<dbReference type="RefSeq" id="WP_000030334.1">
    <property type="nucleotide sequence ID" value="NZ_JEXD01000001.1"/>
</dbReference>
<dbReference type="AlphaFoldDB" id="A0A009PMZ6"/>
<dbReference type="PATRIC" id="fig|1310607.3.peg.157"/>
<organism evidence="1 2">
    <name type="scientific">Acinetobacter baumannii 625974</name>
    <dbReference type="NCBI Taxonomy" id="1310607"/>
    <lineage>
        <taxon>Bacteria</taxon>
        <taxon>Pseudomonadati</taxon>
        <taxon>Pseudomonadota</taxon>
        <taxon>Gammaproteobacteria</taxon>
        <taxon>Moraxellales</taxon>
        <taxon>Moraxellaceae</taxon>
        <taxon>Acinetobacter</taxon>
        <taxon>Acinetobacter calcoaceticus/baumannii complex</taxon>
    </lineage>
</organism>
<evidence type="ECO:0000313" key="1">
    <source>
        <dbReference type="EMBL" id="EXC09919.1"/>
    </source>
</evidence>
<dbReference type="EMBL" id="JEXD01000001">
    <property type="protein sequence ID" value="EXC09919.1"/>
    <property type="molecule type" value="Genomic_DNA"/>
</dbReference>
<evidence type="ECO:0000313" key="2">
    <source>
        <dbReference type="Proteomes" id="UP000021108"/>
    </source>
</evidence>
<proteinExistence type="predicted"/>
<accession>A0A009PMZ6</accession>
<reference evidence="1 2" key="1">
    <citation type="submission" date="2014-02" db="EMBL/GenBank/DDBJ databases">
        <title>Comparative genomics and transcriptomics to identify genetic mechanisms underlying the emergence of carbapenem resistant Acinetobacter baumannii (CRAb).</title>
        <authorList>
            <person name="Harris A.D."/>
            <person name="Johnson K.J."/>
            <person name="George J."/>
            <person name="Shefchek K."/>
            <person name="Daugherty S.C."/>
            <person name="Parankush S."/>
            <person name="Sadzewicz L."/>
            <person name="Tallon L."/>
            <person name="Sengamalay N."/>
            <person name="Hazen T.H."/>
            <person name="Rasko D.A."/>
        </authorList>
    </citation>
    <scope>NUCLEOTIDE SEQUENCE [LARGE SCALE GENOMIC DNA]</scope>
    <source>
        <strain evidence="1 2">625974</strain>
    </source>
</reference>
<sequence length="270" mass="29071">MSKALAYAPAVNTAKTKLPSTESDPFYGSISKHKYAEFSLCDKDGNPVASPVIRALLTDGDKSIESQWQTPFENSNPELKMPMLMANLQTGQMLQAAATLGENSPFISALSDMASGPLATAENALKSVEGRTNLTKVNTTQVFLSTSSVRLNLSIFFLAFSDAKSEVEDKIMQLEAWSVPVSLSSDSTLQNVVNDSNTTLEGLFSGVIPPFVSLTTHGKTYKPFILESVSAPIVAPIDEKGNRLSLAVNISLMSRTAWDSKDIYSLYGGN</sequence>
<dbReference type="Proteomes" id="UP000021108">
    <property type="component" value="Unassembled WGS sequence"/>
</dbReference>
<comment type="caution">
    <text evidence="1">The sequence shown here is derived from an EMBL/GenBank/DDBJ whole genome shotgun (WGS) entry which is preliminary data.</text>
</comment>
<name>A0A009PMZ6_ACIBA</name>
<protein>
    <submittedName>
        <fullName evidence="1">Uncharacterized protein</fullName>
    </submittedName>
</protein>